<keyword evidence="2" id="KW-1185">Reference proteome</keyword>
<reference evidence="1 2" key="1">
    <citation type="journal article" date="2020" name="Nat. Commun.">
        <title>Genome of Tripterygium wilfordii and identification of cytochrome P450 involved in triptolide biosynthesis.</title>
        <authorList>
            <person name="Tu L."/>
            <person name="Su P."/>
            <person name="Zhang Z."/>
            <person name="Gao L."/>
            <person name="Wang J."/>
            <person name="Hu T."/>
            <person name="Zhou J."/>
            <person name="Zhang Y."/>
            <person name="Zhao Y."/>
            <person name="Liu Y."/>
            <person name="Song Y."/>
            <person name="Tong Y."/>
            <person name="Lu Y."/>
            <person name="Yang J."/>
            <person name="Xu C."/>
            <person name="Jia M."/>
            <person name="Peters R.J."/>
            <person name="Huang L."/>
            <person name="Gao W."/>
        </authorList>
    </citation>
    <scope>NUCLEOTIDE SEQUENCE [LARGE SCALE GENOMIC DNA]</scope>
    <source>
        <strain evidence="2">cv. XIE 37</strain>
        <tissue evidence="1">Leaf</tissue>
    </source>
</reference>
<dbReference type="EMBL" id="JAAARO010000010">
    <property type="protein sequence ID" value="KAF5741213.1"/>
    <property type="molecule type" value="Genomic_DNA"/>
</dbReference>
<gene>
    <name evidence="1" type="ORF">HS088_TW10G00209</name>
</gene>
<evidence type="ECO:0000313" key="2">
    <source>
        <dbReference type="Proteomes" id="UP000593562"/>
    </source>
</evidence>
<dbReference type="Pfam" id="PF07207">
    <property type="entry name" value="Lir1"/>
    <property type="match status" value="1"/>
</dbReference>
<protein>
    <submittedName>
        <fullName evidence="1">Putative Light-regulated protein</fullName>
    </submittedName>
</protein>
<dbReference type="AlphaFoldDB" id="A0A7J7D4G5"/>
<name>A0A7J7D4G5_TRIWF</name>
<dbReference type="PANTHER" id="PTHR36762:SF2">
    <property type="entry name" value="LIGHT-REGULATED PROTEIN 1, CHLOROPLASTIC"/>
    <property type="match status" value="1"/>
</dbReference>
<accession>A0A7J7D4G5</accession>
<sequence>MQAAMNLVSSPLSIVIPTKSSLPLKSIAKLQGRQFPRIRAAKVQPDTTTVDYSSMTSVFPAEACETIGGEACDVEMYQETKLKPETGNTVPKPASEQVEREYIDYANPKTVFLEEACDDLGGEFCDPEYLSKGN</sequence>
<dbReference type="InParanoid" id="A0A7J7D4G5"/>
<dbReference type="Proteomes" id="UP000593562">
    <property type="component" value="Unassembled WGS sequence"/>
</dbReference>
<proteinExistence type="predicted"/>
<evidence type="ECO:0000313" key="1">
    <source>
        <dbReference type="EMBL" id="KAF5741213.1"/>
    </source>
</evidence>
<dbReference type="InterPro" id="IPR009856">
    <property type="entry name" value="Lir1"/>
</dbReference>
<dbReference type="FunCoup" id="A0A7J7D4G5">
    <property type="interactions" value="784"/>
</dbReference>
<dbReference type="GO" id="GO:0009507">
    <property type="term" value="C:chloroplast"/>
    <property type="evidence" value="ECO:0007669"/>
    <property type="project" value="InterPro"/>
</dbReference>
<dbReference type="OrthoDB" id="2011897at2759"/>
<organism evidence="1 2">
    <name type="scientific">Tripterygium wilfordii</name>
    <name type="common">Thunder God vine</name>
    <dbReference type="NCBI Taxonomy" id="458696"/>
    <lineage>
        <taxon>Eukaryota</taxon>
        <taxon>Viridiplantae</taxon>
        <taxon>Streptophyta</taxon>
        <taxon>Embryophyta</taxon>
        <taxon>Tracheophyta</taxon>
        <taxon>Spermatophyta</taxon>
        <taxon>Magnoliopsida</taxon>
        <taxon>eudicotyledons</taxon>
        <taxon>Gunneridae</taxon>
        <taxon>Pentapetalae</taxon>
        <taxon>rosids</taxon>
        <taxon>fabids</taxon>
        <taxon>Celastrales</taxon>
        <taxon>Celastraceae</taxon>
        <taxon>Tripterygium</taxon>
    </lineage>
</organism>
<dbReference type="PANTHER" id="PTHR36762">
    <property type="entry name" value="LIGHT-REGULATED PROTEIN 1, CHLOROPLASTIC"/>
    <property type="match status" value="1"/>
</dbReference>
<comment type="caution">
    <text evidence="1">The sequence shown here is derived from an EMBL/GenBank/DDBJ whole genome shotgun (WGS) entry which is preliminary data.</text>
</comment>